<name>A0A8E2EA75_9PEZI</name>
<keyword evidence="3" id="KW-1185">Reference proteome</keyword>
<reference evidence="2 3" key="1">
    <citation type="journal article" date="2016" name="Nat. Commun.">
        <title>Ectomycorrhizal ecology is imprinted in the genome of the dominant symbiotic fungus Cenococcum geophilum.</title>
        <authorList>
            <consortium name="DOE Joint Genome Institute"/>
            <person name="Peter M."/>
            <person name="Kohler A."/>
            <person name="Ohm R.A."/>
            <person name="Kuo A."/>
            <person name="Krutzmann J."/>
            <person name="Morin E."/>
            <person name="Arend M."/>
            <person name="Barry K.W."/>
            <person name="Binder M."/>
            <person name="Choi C."/>
            <person name="Clum A."/>
            <person name="Copeland A."/>
            <person name="Grisel N."/>
            <person name="Haridas S."/>
            <person name="Kipfer T."/>
            <person name="LaButti K."/>
            <person name="Lindquist E."/>
            <person name="Lipzen A."/>
            <person name="Maire R."/>
            <person name="Meier B."/>
            <person name="Mihaltcheva S."/>
            <person name="Molinier V."/>
            <person name="Murat C."/>
            <person name="Poggeler S."/>
            <person name="Quandt C.A."/>
            <person name="Sperisen C."/>
            <person name="Tritt A."/>
            <person name="Tisserant E."/>
            <person name="Crous P.W."/>
            <person name="Henrissat B."/>
            <person name="Nehls U."/>
            <person name="Egli S."/>
            <person name="Spatafora J.W."/>
            <person name="Grigoriev I.V."/>
            <person name="Martin F.M."/>
        </authorList>
    </citation>
    <scope>NUCLEOTIDE SEQUENCE [LARGE SCALE GENOMIC DNA]</scope>
    <source>
        <strain evidence="2 3">CBS 459.81</strain>
    </source>
</reference>
<proteinExistence type="predicted"/>
<dbReference type="Proteomes" id="UP000250266">
    <property type="component" value="Unassembled WGS sequence"/>
</dbReference>
<feature type="region of interest" description="Disordered" evidence="1">
    <location>
        <begin position="1"/>
        <end position="26"/>
    </location>
</feature>
<organism evidence="2 3">
    <name type="scientific">Lepidopterella palustris CBS 459.81</name>
    <dbReference type="NCBI Taxonomy" id="1314670"/>
    <lineage>
        <taxon>Eukaryota</taxon>
        <taxon>Fungi</taxon>
        <taxon>Dikarya</taxon>
        <taxon>Ascomycota</taxon>
        <taxon>Pezizomycotina</taxon>
        <taxon>Dothideomycetes</taxon>
        <taxon>Pleosporomycetidae</taxon>
        <taxon>Mytilinidiales</taxon>
        <taxon>Argynnaceae</taxon>
        <taxon>Lepidopterella</taxon>
    </lineage>
</organism>
<evidence type="ECO:0000313" key="3">
    <source>
        <dbReference type="Proteomes" id="UP000250266"/>
    </source>
</evidence>
<gene>
    <name evidence="2" type="ORF">K432DRAFT_382397</name>
</gene>
<feature type="compositionally biased region" description="Polar residues" evidence="1">
    <location>
        <begin position="128"/>
        <end position="151"/>
    </location>
</feature>
<dbReference type="AlphaFoldDB" id="A0A8E2EA75"/>
<sequence length="151" mass="16682">MSIRSHVAEQKCARRGGETGYQGKDDKFMKLFPDGSYVRKCTNTAERCSDNLRGEVIPKGSMEKPFMKHPSKSTHEFEGNDEDGVDDDGREIFKADQGEHYETREVRSVRAMPPSSTASSHEEAITPLQVTQIMPGSSKNGIQKPSSMAAA</sequence>
<feature type="compositionally biased region" description="Basic and acidic residues" evidence="1">
    <location>
        <begin position="90"/>
        <end position="108"/>
    </location>
</feature>
<feature type="compositionally biased region" description="Acidic residues" evidence="1">
    <location>
        <begin position="79"/>
        <end position="89"/>
    </location>
</feature>
<accession>A0A8E2EA75</accession>
<evidence type="ECO:0000313" key="2">
    <source>
        <dbReference type="EMBL" id="OCK80260.1"/>
    </source>
</evidence>
<evidence type="ECO:0000256" key="1">
    <source>
        <dbReference type="SAM" id="MobiDB-lite"/>
    </source>
</evidence>
<feature type="region of interest" description="Disordered" evidence="1">
    <location>
        <begin position="55"/>
        <end position="151"/>
    </location>
</feature>
<protein>
    <submittedName>
        <fullName evidence="2">Uncharacterized protein</fullName>
    </submittedName>
</protein>
<dbReference type="EMBL" id="KV744968">
    <property type="protein sequence ID" value="OCK80260.1"/>
    <property type="molecule type" value="Genomic_DNA"/>
</dbReference>